<keyword evidence="7" id="KW-0479">Metal-binding</keyword>
<dbReference type="EMBL" id="JAACAK010000047">
    <property type="protein sequence ID" value="NIR74747.1"/>
    <property type="molecule type" value="Genomic_DNA"/>
</dbReference>
<dbReference type="GO" id="GO:0009055">
    <property type="term" value="F:electron transfer activity"/>
    <property type="evidence" value="ECO:0007669"/>
    <property type="project" value="InterPro"/>
</dbReference>
<evidence type="ECO:0000256" key="8">
    <source>
        <dbReference type="ARBA" id="ARBA00022982"/>
    </source>
</evidence>
<evidence type="ECO:0000256" key="12">
    <source>
        <dbReference type="SAM" id="Phobius"/>
    </source>
</evidence>
<keyword evidence="6 12" id="KW-0812">Transmembrane</keyword>
<dbReference type="InterPro" id="IPR011577">
    <property type="entry name" value="Cyt_b561_bac/Ni-Hgenase"/>
</dbReference>
<evidence type="ECO:0000256" key="11">
    <source>
        <dbReference type="ARBA" id="ARBA00023136"/>
    </source>
</evidence>
<dbReference type="InterPro" id="IPR051542">
    <property type="entry name" value="Hydrogenase_cytochrome"/>
</dbReference>
<evidence type="ECO:0000256" key="2">
    <source>
        <dbReference type="ARBA" id="ARBA00008622"/>
    </source>
</evidence>
<dbReference type="GO" id="GO:0005886">
    <property type="term" value="C:plasma membrane"/>
    <property type="evidence" value="ECO:0007669"/>
    <property type="project" value="UniProtKB-SubCell"/>
</dbReference>
<dbReference type="PANTHER" id="PTHR30485:SF0">
    <property type="entry name" value="NI_FE-HYDROGENASE 1 B-TYPE CYTOCHROME SUBUNIT-RELATED"/>
    <property type="match status" value="1"/>
</dbReference>
<evidence type="ECO:0000256" key="1">
    <source>
        <dbReference type="ARBA" id="ARBA00004651"/>
    </source>
</evidence>
<evidence type="ECO:0000259" key="13">
    <source>
        <dbReference type="Pfam" id="PF01292"/>
    </source>
</evidence>
<feature type="transmembrane region" description="Helical" evidence="12">
    <location>
        <begin position="192"/>
        <end position="212"/>
    </location>
</feature>
<organism evidence="14 15">
    <name type="scientific">Candidatus Kutchimonas denitrificans</name>
    <dbReference type="NCBI Taxonomy" id="3056748"/>
    <lineage>
        <taxon>Bacteria</taxon>
        <taxon>Pseudomonadati</taxon>
        <taxon>Gemmatimonadota</taxon>
        <taxon>Gemmatimonadia</taxon>
        <taxon>Candidatus Palauibacterales</taxon>
        <taxon>Candidatus Palauibacteraceae</taxon>
        <taxon>Candidatus Kutchimonas</taxon>
    </lineage>
</organism>
<dbReference type="Proteomes" id="UP000702544">
    <property type="component" value="Unassembled WGS sequence"/>
</dbReference>
<feature type="transmembrane region" description="Helical" evidence="12">
    <location>
        <begin position="64"/>
        <end position="90"/>
    </location>
</feature>
<dbReference type="InterPro" id="IPR000516">
    <property type="entry name" value="Ni-dep_Hydgase_cyt-B"/>
</dbReference>
<sequence length="241" mass="26997">MSTVAPPAPAVKPKLVRVYVWDLPVRLTHWLLAISITVLAITGFYIGHPFLVAPDPAGQEFVMATVLAVHFFAAIVFSLSEIARIVWMFVGNRYARWQQLIPTSKSRWRQTWEWLKFYIFFRAETPRFVGHNPLAGLTYVLVYVTLIVMALTGYAMFAVSAGAGSPMRIFAGLLPLFGGVQTARWIHHVCMWLIVLFIIHHISCALLVARAAKNAAIESMFSGYRFVSPEDLAAEEAGSER</sequence>
<gene>
    <name evidence="14" type="primary">cybH</name>
    <name evidence="14" type="ORF">GWO12_06495</name>
</gene>
<dbReference type="PROSITE" id="PS00882">
    <property type="entry name" value="NI_HGENASE_CYTB_1"/>
    <property type="match status" value="1"/>
</dbReference>
<comment type="subcellular location">
    <subcellularLocation>
        <location evidence="1">Cell membrane</location>
        <topology evidence="1">Multi-pass membrane protein</topology>
    </subcellularLocation>
</comment>
<dbReference type="InterPro" id="IPR016174">
    <property type="entry name" value="Di-haem_cyt_TM"/>
</dbReference>
<evidence type="ECO:0000256" key="7">
    <source>
        <dbReference type="ARBA" id="ARBA00022723"/>
    </source>
</evidence>
<protein>
    <submittedName>
        <fullName evidence="14">Ni/Fe-hydrogenase, b-type cytochrome subunit</fullName>
    </submittedName>
</protein>
<accession>A0AAE5CAN3</accession>
<keyword evidence="11 12" id="KW-0472">Membrane</keyword>
<evidence type="ECO:0000256" key="5">
    <source>
        <dbReference type="ARBA" id="ARBA00022617"/>
    </source>
</evidence>
<keyword evidence="8" id="KW-0249">Electron transport</keyword>
<evidence type="ECO:0000256" key="4">
    <source>
        <dbReference type="ARBA" id="ARBA00022475"/>
    </source>
</evidence>
<name>A0AAE5CAN3_9BACT</name>
<keyword evidence="3" id="KW-0813">Transport</keyword>
<dbReference type="PANTHER" id="PTHR30485">
    <property type="entry name" value="NI/FE-HYDROGENASE 1 B-TYPE CYTOCHROME SUBUNIT"/>
    <property type="match status" value="1"/>
</dbReference>
<dbReference type="SUPFAM" id="SSF81342">
    <property type="entry name" value="Transmembrane di-heme cytochromes"/>
    <property type="match status" value="1"/>
</dbReference>
<feature type="transmembrane region" description="Helical" evidence="12">
    <location>
        <begin position="30"/>
        <end position="52"/>
    </location>
</feature>
<dbReference type="AlphaFoldDB" id="A0AAE5CAN3"/>
<evidence type="ECO:0000256" key="9">
    <source>
        <dbReference type="ARBA" id="ARBA00022989"/>
    </source>
</evidence>
<keyword evidence="4" id="KW-1003">Cell membrane</keyword>
<evidence type="ECO:0000256" key="6">
    <source>
        <dbReference type="ARBA" id="ARBA00022692"/>
    </source>
</evidence>
<reference evidence="14 15" key="1">
    <citation type="submission" date="2020-01" db="EMBL/GenBank/DDBJ databases">
        <title>Genomes assembled from Gulf of Kutch pelagic sediment metagenomes.</title>
        <authorList>
            <person name="Chandrashekar M."/>
            <person name="Mahajan M.S."/>
            <person name="Dave K.J."/>
            <person name="Vatsa P."/>
            <person name="Nathani N.M."/>
        </authorList>
    </citation>
    <scope>NUCLEOTIDE SEQUENCE [LARGE SCALE GENOMIC DNA]</scope>
    <source>
        <strain evidence="14">KS3-K002</strain>
    </source>
</reference>
<evidence type="ECO:0000256" key="10">
    <source>
        <dbReference type="ARBA" id="ARBA00023004"/>
    </source>
</evidence>
<keyword evidence="5" id="KW-0349">Heme</keyword>
<dbReference type="Gene3D" id="1.20.950.20">
    <property type="entry name" value="Transmembrane di-heme cytochromes, Chain C"/>
    <property type="match status" value="1"/>
</dbReference>
<dbReference type="Pfam" id="PF01292">
    <property type="entry name" value="Ni_hydr_CYTB"/>
    <property type="match status" value="1"/>
</dbReference>
<dbReference type="GO" id="GO:0022904">
    <property type="term" value="P:respiratory electron transport chain"/>
    <property type="evidence" value="ECO:0007669"/>
    <property type="project" value="InterPro"/>
</dbReference>
<dbReference type="GO" id="GO:0005506">
    <property type="term" value="F:iron ion binding"/>
    <property type="evidence" value="ECO:0007669"/>
    <property type="project" value="InterPro"/>
</dbReference>
<evidence type="ECO:0000256" key="3">
    <source>
        <dbReference type="ARBA" id="ARBA00022448"/>
    </source>
</evidence>
<comment type="caution">
    <text evidence="14">The sequence shown here is derived from an EMBL/GenBank/DDBJ whole genome shotgun (WGS) entry which is preliminary data.</text>
</comment>
<evidence type="ECO:0000313" key="15">
    <source>
        <dbReference type="Proteomes" id="UP000702544"/>
    </source>
</evidence>
<dbReference type="GO" id="GO:0020037">
    <property type="term" value="F:heme binding"/>
    <property type="evidence" value="ECO:0007669"/>
    <property type="project" value="TreeGrafter"/>
</dbReference>
<feature type="domain" description="Cytochrome b561 bacterial/Ni-hydrogenase" evidence="13">
    <location>
        <begin position="20"/>
        <end position="223"/>
    </location>
</feature>
<feature type="transmembrane region" description="Helical" evidence="12">
    <location>
        <begin position="136"/>
        <end position="157"/>
    </location>
</feature>
<comment type="similarity">
    <text evidence="2">Belongs to the HupC/HyaC/HydC family.</text>
</comment>
<evidence type="ECO:0000313" key="14">
    <source>
        <dbReference type="EMBL" id="NIR74747.1"/>
    </source>
</evidence>
<dbReference type="PRINTS" id="PR00161">
    <property type="entry name" value="NIHGNASECYTB"/>
</dbReference>
<proteinExistence type="inferred from homology"/>
<dbReference type="NCBIfam" id="TIGR02125">
    <property type="entry name" value="CytB-hydogenase"/>
    <property type="match status" value="1"/>
</dbReference>
<keyword evidence="10" id="KW-0408">Iron</keyword>
<keyword evidence="9 12" id="KW-1133">Transmembrane helix</keyword>